<dbReference type="EMBL" id="CM018033">
    <property type="protein sequence ID" value="KAA8544963.1"/>
    <property type="molecule type" value="Genomic_DNA"/>
</dbReference>
<organism evidence="3 4">
    <name type="scientific">Nyssa sinensis</name>
    <dbReference type="NCBI Taxonomy" id="561372"/>
    <lineage>
        <taxon>Eukaryota</taxon>
        <taxon>Viridiplantae</taxon>
        <taxon>Streptophyta</taxon>
        <taxon>Embryophyta</taxon>
        <taxon>Tracheophyta</taxon>
        <taxon>Spermatophyta</taxon>
        <taxon>Magnoliopsida</taxon>
        <taxon>eudicotyledons</taxon>
        <taxon>Gunneridae</taxon>
        <taxon>Pentapetalae</taxon>
        <taxon>asterids</taxon>
        <taxon>Cornales</taxon>
        <taxon>Nyssaceae</taxon>
        <taxon>Nyssa</taxon>
    </lineage>
</organism>
<accession>A0A5J5BP78</accession>
<feature type="transmembrane region" description="Helical" evidence="2">
    <location>
        <begin position="177"/>
        <end position="198"/>
    </location>
</feature>
<keyword evidence="2" id="KW-0812">Transmembrane</keyword>
<evidence type="ECO:0000313" key="3">
    <source>
        <dbReference type="EMBL" id="KAA8544963.1"/>
    </source>
</evidence>
<keyword evidence="1" id="KW-0175">Coiled coil</keyword>
<evidence type="ECO:0000313" key="4">
    <source>
        <dbReference type="Proteomes" id="UP000325577"/>
    </source>
</evidence>
<keyword evidence="4" id="KW-1185">Reference proteome</keyword>
<protein>
    <submittedName>
        <fullName evidence="3">Uncharacterized protein</fullName>
    </submittedName>
</protein>
<name>A0A5J5BP78_9ASTE</name>
<dbReference type="OrthoDB" id="1419086at2759"/>
<feature type="coiled-coil region" evidence="1">
    <location>
        <begin position="8"/>
        <end position="35"/>
    </location>
</feature>
<evidence type="ECO:0000256" key="2">
    <source>
        <dbReference type="SAM" id="Phobius"/>
    </source>
</evidence>
<evidence type="ECO:0000256" key="1">
    <source>
        <dbReference type="SAM" id="Coils"/>
    </source>
</evidence>
<proteinExistence type="predicted"/>
<reference evidence="3 4" key="1">
    <citation type="submission" date="2019-09" db="EMBL/GenBank/DDBJ databases">
        <title>A chromosome-level genome assembly of the Chinese tupelo Nyssa sinensis.</title>
        <authorList>
            <person name="Yang X."/>
            <person name="Kang M."/>
            <person name="Yang Y."/>
            <person name="Xiong H."/>
            <person name="Wang M."/>
            <person name="Zhang Z."/>
            <person name="Wang Z."/>
            <person name="Wu H."/>
            <person name="Ma T."/>
            <person name="Liu J."/>
            <person name="Xi Z."/>
        </authorList>
    </citation>
    <scope>NUCLEOTIDE SEQUENCE [LARGE SCALE GENOMIC DNA]</scope>
    <source>
        <strain evidence="3">J267</strain>
        <tissue evidence="3">Leaf</tissue>
    </source>
</reference>
<keyword evidence="2" id="KW-1133">Transmembrane helix</keyword>
<sequence length="204" mass="22753">MAKQSLIVDAWIREAEEASRLLEDLETRVKNKKHVHEERFRLLACSKLSEIGVKLDRLESLLLNPPSKPVLTDRDLDFRWKMIADIKQRTSAVAVTLLASTYTNRAGRLPSANMKETIRNIDCQLAHDQDHTKVPISEEALGLQKPLISTSAAQSQLQIKLSGSPTSTNWLCKASHVIFVIVGAVILLFVLVIIYSVTQSINSA</sequence>
<dbReference type="Proteomes" id="UP000325577">
    <property type="component" value="Linkage Group LG10"/>
</dbReference>
<dbReference type="AlphaFoldDB" id="A0A5J5BP78"/>
<gene>
    <name evidence="3" type="ORF">F0562_019642</name>
</gene>
<keyword evidence="2" id="KW-0472">Membrane</keyword>